<feature type="compositionally biased region" description="Low complexity" evidence="1">
    <location>
        <begin position="18"/>
        <end position="28"/>
    </location>
</feature>
<proteinExistence type="predicted"/>
<dbReference type="Proteomes" id="UP001176941">
    <property type="component" value="Chromosome 2"/>
</dbReference>
<feature type="compositionally biased region" description="Polar residues" evidence="1">
    <location>
        <begin position="87"/>
        <end position="100"/>
    </location>
</feature>
<keyword evidence="3" id="KW-1185">Reference proteome</keyword>
<name>A0ABN8YH01_RANTA</name>
<gene>
    <name evidence="2" type="ORF">MRATA1EN1_LOCUS9794</name>
</gene>
<accession>A0ABN8YH01</accession>
<protein>
    <submittedName>
        <fullName evidence="2">Uncharacterized protein</fullName>
    </submittedName>
</protein>
<evidence type="ECO:0000256" key="1">
    <source>
        <dbReference type="SAM" id="MobiDB-lite"/>
    </source>
</evidence>
<organism evidence="2 3">
    <name type="scientific">Rangifer tarandus platyrhynchus</name>
    <name type="common">Svalbard reindeer</name>
    <dbReference type="NCBI Taxonomy" id="3082113"/>
    <lineage>
        <taxon>Eukaryota</taxon>
        <taxon>Metazoa</taxon>
        <taxon>Chordata</taxon>
        <taxon>Craniata</taxon>
        <taxon>Vertebrata</taxon>
        <taxon>Euteleostomi</taxon>
        <taxon>Mammalia</taxon>
        <taxon>Eutheria</taxon>
        <taxon>Laurasiatheria</taxon>
        <taxon>Artiodactyla</taxon>
        <taxon>Ruminantia</taxon>
        <taxon>Pecora</taxon>
        <taxon>Cervidae</taxon>
        <taxon>Odocoileinae</taxon>
        <taxon>Rangifer</taxon>
    </lineage>
</organism>
<sequence>MNGGPWRGLGRTLPSVQPGPASAISPPSGEFPQSLSEESGPRFSDRLWDERDCQSPFLRATAPSPCPWSPDPEEGNPKGGAEREAETLQSDQTLQLGGGA</sequence>
<evidence type="ECO:0000313" key="2">
    <source>
        <dbReference type="EMBL" id="CAI9160832.1"/>
    </source>
</evidence>
<evidence type="ECO:0000313" key="3">
    <source>
        <dbReference type="Proteomes" id="UP001176941"/>
    </source>
</evidence>
<reference evidence="2" key="1">
    <citation type="submission" date="2023-04" db="EMBL/GenBank/DDBJ databases">
        <authorList>
            <consortium name="ELIXIR-Norway"/>
        </authorList>
    </citation>
    <scope>NUCLEOTIDE SEQUENCE [LARGE SCALE GENOMIC DNA]</scope>
</reference>
<feature type="compositionally biased region" description="Basic and acidic residues" evidence="1">
    <location>
        <begin position="39"/>
        <end position="53"/>
    </location>
</feature>
<dbReference type="EMBL" id="OX459938">
    <property type="protein sequence ID" value="CAI9160832.1"/>
    <property type="molecule type" value="Genomic_DNA"/>
</dbReference>
<feature type="region of interest" description="Disordered" evidence="1">
    <location>
        <begin position="1"/>
        <end position="100"/>
    </location>
</feature>